<dbReference type="GO" id="GO:0005737">
    <property type="term" value="C:cytoplasm"/>
    <property type="evidence" value="ECO:0007669"/>
    <property type="project" value="UniProtKB-SubCell"/>
</dbReference>
<dbReference type="GO" id="GO:0006260">
    <property type="term" value="P:DNA replication"/>
    <property type="evidence" value="ECO:0007669"/>
    <property type="project" value="UniProtKB-UniRule"/>
</dbReference>
<dbReference type="Proteomes" id="UP000249134">
    <property type="component" value="Chromosome 1"/>
</dbReference>
<dbReference type="Gene3D" id="1.10.10.580">
    <property type="entry name" value="Structural maintenance of chromosome 1. Chain E"/>
    <property type="match status" value="1"/>
</dbReference>
<comment type="subunit">
    <text evidence="5">Component of a cohesin-like complex composed of ScpA, ScpB and the Smc homodimer, in which ScpA and ScpB bind to the head domain of Smc. The presence of the three proteins is required for the association of the complex with DNA.</text>
</comment>
<organism evidence="6 7">
    <name type="scientific">Lederbergia lenta</name>
    <name type="common">Bacillus lentus</name>
    <dbReference type="NCBI Taxonomy" id="1467"/>
    <lineage>
        <taxon>Bacteria</taxon>
        <taxon>Bacillati</taxon>
        <taxon>Bacillota</taxon>
        <taxon>Bacilli</taxon>
        <taxon>Bacillales</taxon>
        <taxon>Bacillaceae</taxon>
        <taxon>Lederbergia</taxon>
    </lineage>
</organism>
<dbReference type="PANTHER" id="PTHR33969:SF2">
    <property type="entry name" value="SEGREGATION AND CONDENSATION PROTEIN A"/>
    <property type="match status" value="1"/>
</dbReference>
<evidence type="ECO:0000313" key="7">
    <source>
        <dbReference type="Proteomes" id="UP000249134"/>
    </source>
</evidence>
<evidence type="ECO:0000256" key="1">
    <source>
        <dbReference type="ARBA" id="ARBA00022618"/>
    </source>
</evidence>
<keyword evidence="1 5" id="KW-0132">Cell division</keyword>
<dbReference type="InterPro" id="IPR003768">
    <property type="entry name" value="ScpA"/>
</dbReference>
<evidence type="ECO:0000256" key="5">
    <source>
        <dbReference type="HAMAP-Rule" id="MF_01805"/>
    </source>
</evidence>
<protein>
    <recommendedName>
        <fullName evidence="4 5">Segregation and condensation protein A</fullName>
    </recommendedName>
</protein>
<dbReference type="NCBIfam" id="NF000995">
    <property type="entry name" value="PRK00104.1-4"/>
    <property type="match status" value="1"/>
</dbReference>
<dbReference type="HAMAP" id="MF_01805">
    <property type="entry name" value="ScpA"/>
    <property type="match status" value="1"/>
</dbReference>
<keyword evidence="5" id="KW-0963">Cytoplasm</keyword>
<dbReference type="KEGG" id="blen:NCTC4824_01864"/>
<evidence type="ECO:0000256" key="4">
    <source>
        <dbReference type="ARBA" id="ARBA00044777"/>
    </source>
</evidence>
<gene>
    <name evidence="6" type="primary">scpA_1</name>
    <name evidence="5" type="synonym">scpA</name>
    <name evidence="6" type="ORF">NCTC4824_01864</name>
</gene>
<comment type="similarity">
    <text evidence="5">Belongs to the ScpA family.</text>
</comment>
<comment type="subcellular location">
    <subcellularLocation>
        <location evidence="5">Cytoplasm</location>
    </subcellularLocation>
    <text evidence="5">Associated with two foci at the outer edges of the nucleoid region in young cells, and at four foci within both cell halves in older cells.</text>
</comment>
<dbReference type="Gene3D" id="6.10.250.2410">
    <property type="match status" value="1"/>
</dbReference>
<keyword evidence="3 5" id="KW-0131">Cell cycle</keyword>
<dbReference type="STRING" id="1348624.GCA_001591545_00936"/>
<reference evidence="6 7" key="1">
    <citation type="submission" date="2018-06" db="EMBL/GenBank/DDBJ databases">
        <authorList>
            <consortium name="Pathogen Informatics"/>
            <person name="Doyle S."/>
        </authorList>
    </citation>
    <scope>NUCLEOTIDE SEQUENCE [LARGE SCALE GENOMIC DNA]</scope>
    <source>
        <strain evidence="6 7">NCTC4824</strain>
    </source>
</reference>
<dbReference type="PANTHER" id="PTHR33969">
    <property type="entry name" value="SEGREGATION AND CONDENSATION PROTEIN A"/>
    <property type="match status" value="1"/>
</dbReference>
<proteinExistence type="inferred from homology"/>
<dbReference type="Pfam" id="PF02616">
    <property type="entry name" value="SMC_ScpA"/>
    <property type="match status" value="1"/>
</dbReference>
<dbReference type="GO" id="GO:0051301">
    <property type="term" value="P:cell division"/>
    <property type="evidence" value="ECO:0007669"/>
    <property type="project" value="UniProtKB-KW"/>
</dbReference>
<sequence>MGYEVKIEAFEGPLDLLLHLINRLEIDIYDIPMAEISEQYLLYINAMSELKLDDASEYLVMAATLLAIKSKMLLPKHEEETDDDEVFFEEDDPRDELVERLIEYKKYKEAALALKEKERERGEIFMKPPSDLSAYAEKANQSNTDLGVTIFDMLGAYHKLLRRKKLKKPLATKISQQEISIETRMAEVLADLTKSHTRVPFFSFFPTEDRQYIVVTFLAMLELMKRKEIIVDQEGNFEDIFLAARKGASVDGRIHA</sequence>
<evidence type="ECO:0000256" key="3">
    <source>
        <dbReference type="ARBA" id="ARBA00023306"/>
    </source>
</evidence>
<dbReference type="InterPro" id="IPR023093">
    <property type="entry name" value="ScpA-like_C"/>
</dbReference>
<dbReference type="AlphaFoldDB" id="A0A2X4YXD9"/>
<keyword evidence="7" id="KW-1185">Reference proteome</keyword>
<accession>A0A2X4YXD9</accession>
<evidence type="ECO:0000256" key="2">
    <source>
        <dbReference type="ARBA" id="ARBA00022829"/>
    </source>
</evidence>
<comment type="function">
    <text evidence="5">Participates in chromosomal partition during cell division. May act via the formation of a condensin-like complex containing Smc and ScpB that pull DNA away from mid-cell into both cell halves.</text>
</comment>
<dbReference type="RefSeq" id="WP_066137651.1">
    <property type="nucleotide sequence ID" value="NZ_CBCSGM010000001.1"/>
</dbReference>
<dbReference type="EMBL" id="LS483476">
    <property type="protein sequence ID" value="SQI56465.1"/>
    <property type="molecule type" value="Genomic_DNA"/>
</dbReference>
<keyword evidence="2 5" id="KW-0159">Chromosome partition</keyword>
<dbReference type="GO" id="GO:0007059">
    <property type="term" value="P:chromosome segregation"/>
    <property type="evidence" value="ECO:0007669"/>
    <property type="project" value="UniProtKB-UniRule"/>
</dbReference>
<name>A0A2X4YXD9_LEDLE</name>
<evidence type="ECO:0000313" key="6">
    <source>
        <dbReference type="EMBL" id="SQI56465.1"/>
    </source>
</evidence>